<feature type="domain" description="HTH araC/xylS-type" evidence="4">
    <location>
        <begin position="193"/>
        <end position="291"/>
    </location>
</feature>
<dbReference type="SUPFAM" id="SSF51215">
    <property type="entry name" value="Regulatory protein AraC"/>
    <property type="match status" value="1"/>
</dbReference>
<dbReference type="CDD" id="cd06986">
    <property type="entry name" value="cupin_MmsR-like_N"/>
    <property type="match status" value="1"/>
</dbReference>
<reference evidence="5 6" key="1">
    <citation type="submission" date="2019-01" db="EMBL/GenBank/DDBJ databases">
        <title>Filimonas sp. strain TTM-71.</title>
        <authorList>
            <person name="Chen W.-M."/>
        </authorList>
    </citation>
    <scope>NUCLEOTIDE SEQUENCE [LARGE SCALE GENOMIC DNA]</scope>
    <source>
        <strain evidence="5 6">TTM-71</strain>
    </source>
</reference>
<protein>
    <submittedName>
        <fullName evidence="5">AraC family transcriptional regulator</fullName>
    </submittedName>
</protein>
<evidence type="ECO:0000256" key="2">
    <source>
        <dbReference type="ARBA" id="ARBA00023125"/>
    </source>
</evidence>
<dbReference type="SMART" id="SM00342">
    <property type="entry name" value="HTH_ARAC"/>
    <property type="match status" value="1"/>
</dbReference>
<dbReference type="PRINTS" id="PR00032">
    <property type="entry name" value="HTHARAC"/>
</dbReference>
<dbReference type="GO" id="GO:0043565">
    <property type="term" value="F:sequence-specific DNA binding"/>
    <property type="evidence" value="ECO:0007669"/>
    <property type="project" value="InterPro"/>
</dbReference>
<sequence>MKIFRKKDGFQGQKAIVIPKSVYTAKCTKDPMISNLFITNIGYYPNAHYHFRSRPRGTDQHILIFCHEGKGYVTIESTEYTINPGEFIIIPMKASHTYTADKSHPWTIYWVHFKGNAAQEIVNRFQKNSAGKMFLQSPGKCIDLFNDIYSQLERGYGKDTLAYVNMSFWHFIAAMLFNEAVDVKETKDKGAIEKAIDFLSKNVDKPVTLEEIAAQASLSPAHFSATFKKRTGFSPIEYFTQLKIQKACQYLLFTELRIKEIAQELGIEDPYYFSRLFTKVIGSSPNQYRANRRNDKPIGG</sequence>
<dbReference type="Gene3D" id="1.10.10.60">
    <property type="entry name" value="Homeodomain-like"/>
    <property type="match status" value="2"/>
</dbReference>
<dbReference type="Gene3D" id="2.60.120.280">
    <property type="entry name" value="Regulatory protein AraC"/>
    <property type="match status" value="1"/>
</dbReference>
<keyword evidence="6" id="KW-1185">Reference proteome</keyword>
<dbReference type="Pfam" id="PF02311">
    <property type="entry name" value="AraC_binding"/>
    <property type="match status" value="1"/>
</dbReference>
<evidence type="ECO:0000259" key="4">
    <source>
        <dbReference type="PROSITE" id="PS01124"/>
    </source>
</evidence>
<dbReference type="OrthoDB" id="9813413at2"/>
<dbReference type="InterPro" id="IPR009057">
    <property type="entry name" value="Homeodomain-like_sf"/>
</dbReference>
<dbReference type="Pfam" id="PF12833">
    <property type="entry name" value="HTH_18"/>
    <property type="match status" value="1"/>
</dbReference>
<accession>A0A4Q1DB35</accession>
<dbReference type="InterPro" id="IPR018062">
    <property type="entry name" value="HTH_AraC-typ_CS"/>
</dbReference>
<keyword evidence="1" id="KW-0805">Transcription regulation</keyword>
<dbReference type="GO" id="GO:0003700">
    <property type="term" value="F:DNA-binding transcription factor activity"/>
    <property type="evidence" value="ECO:0007669"/>
    <property type="project" value="InterPro"/>
</dbReference>
<name>A0A4Q1DB35_9BACT</name>
<proteinExistence type="predicted"/>
<organism evidence="5 6">
    <name type="scientific">Filimonas effusa</name>
    <dbReference type="NCBI Taxonomy" id="2508721"/>
    <lineage>
        <taxon>Bacteria</taxon>
        <taxon>Pseudomonadati</taxon>
        <taxon>Bacteroidota</taxon>
        <taxon>Chitinophagia</taxon>
        <taxon>Chitinophagales</taxon>
        <taxon>Chitinophagaceae</taxon>
        <taxon>Filimonas</taxon>
    </lineage>
</organism>
<evidence type="ECO:0000256" key="3">
    <source>
        <dbReference type="ARBA" id="ARBA00023163"/>
    </source>
</evidence>
<comment type="caution">
    <text evidence="5">The sequence shown here is derived from an EMBL/GenBank/DDBJ whole genome shotgun (WGS) entry which is preliminary data.</text>
</comment>
<dbReference type="PANTHER" id="PTHR43280:SF30">
    <property type="entry name" value="MMSAB OPERON REGULATORY PROTEIN"/>
    <property type="match status" value="1"/>
</dbReference>
<keyword evidence="2" id="KW-0238">DNA-binding</keyword>
<dbReference type="InterPro" id="IPR003313">
    <property type="entry name" value="AraC-bd"/>
</dbReference>
<dbReference type="PROSITE" id="PS00041">
    <property type="entry name" value="HTH_ARAC_FAMILY_1"/>
    <property type="match status" value="1"/>
</dbReference>
<keyword evidence="3" id="KW-0804">Transcription</keyword>
<evidence type="ECO:0000313" key="6">
    <source>
        <dbReference type="Proteomes" id="UP000290545"/>
    </source>
</evidence>
<gene>
    <name evidence="5" type="ORF">ESB13_07505</name>
</gene>
<dbReference type="InterPro" id="IPR037923">
    <property type="entry name" value="HTH-like"/>
</dbReference>
<dbReference type="EMBL" id="SDHZ01000001">
    <property type="protein sequence ID" value="RXK86641.1"/>
    <property type="molecule type" value="Genomic_DNA"/>
</dbReference>
<dbReference type="Proteomes" id="UP000290545">
    <property type="component" value="Unassembled WGS sequence"/>
</dbReference>
<evidence type="ECO:0000313" key="5">
    <source>
        <dbReference type="EMBL" id="RXK86641.1"/>
    </source>
</evidence>
<dbReference type="RefSeq" id="WP_129002389.1">
    <property type="nucleotide sequence ID" value="NZ_SDHZ01000001.1"/>
</dbReference>
<dbReference type="SUPFAM" id="SSF46689">
    <property type="entry name" value="Homeodomain-like"/>
    <property type="match status" value="2"/>
</dbReference>
<dbReference type="PANTHER" id="PTHR43280">
    <property type="entry name" value="ARAC-FAMILY TRANSCRIPTIONAL REGULATOR"/>
    <property type="match status" value="1"/>
</dbReference>
<dbReference type="AlphaFoldDB" id="A0A4Q1DB35"/>
<evidence type="ECO:0000256" key="1">
    <source>
        <dbReference type="ARBA" id="ARBA00023015"/>
    </source>
</evidence>
<dbReference type="PROSITE" id="PS01124">
    <property type="entry name" value="HTH_ARAC_FAMILY_2"/>
    <property type="match status" value="1"/>
</dbReference>
<dbReference type="InterPro" id="IPR020449">
    <property type="entry name" value="Tscrpt_reg_AraC-type_HTH"/>
</dbReference>
<dbReference type="InterPro" id="IPR018060">
    <property type="entry name" value="HTH_AraC"/>
</dbReference>